<dbReference type="EMBL" id="JADWYR010000002">
    <property type="protein sequence ID" value="MBG9377025.1"/>
    <property type="molecule type" value="Genomic_DNA"/>
</dbReference>
<dbReference type="GO" id="GO:0006040">
    <property type="term" value="P:amino sugar metabolic process"/>
    <property type="evidence" value="ECO:0007669"/>
    <property type="project" value="InterPro"/>
</dbReference>
<protein>
    <submittedName>
        <fullName evidence="1">Anhydro-N-acetylmuramic acid kinase</fullName>
        <ecNumber evidence="1">2.7.1.170</ecNumber>
    </submittedName>
</protein>
<keyword evidence="1" id="KW-0418">Kinase</keyword>
<dbReference type="PANTHER" id="PTHR30605:SF0">
    <property type="entry name" value="ANHYDRO-N-ACETYLMURAMIC ACID KINASE"/>
    <property type="match status" value="1"/>
</dbReference>
<dbReference type="GO" id="GO:0005524">
    <property type="term" value="F:ATP binding"/>
    <property type="evidence" value="ECO:0007669"/>
    <property type="project" value="InterPro"/>
</dbReference>
<dbReference type="SUPFAM" id="SSF53067">
    <property type="entry name" value="Actin-like ATPase domain"/>
    <property type="match status" value="1"/>
</dbReference>
<dbReference type="NCBIfam" id="NF007144">
    <property type="entry name" value="PRK09585.2-3"/>
    <property type="match status" value="1"/>
</dbReference>
<dbReference type="InterPro" id="IPR005338">
    <property type="entry name" value="Anhydro_N_Ac-Mur_kinase"/>
</dbReference>
<reference evidence="1" key="1">
    <citation type="submission" date="2020-11" db="EMBL/GenBank/DDBJ databases">
        <title>Bacterial whole genome sequence for Panacibacter sp. DH6.</title>
        <authorList>
            <person name="Le V."/>
            <person name="Ko S."/>
            <person name="Ahn C.-Y."/>
            <person name="Oh H.-M."/>
        </authorList>
    </citation>
    <scope>NUCLEOTIDE SEQUENCE</scope>
    <source>
        <strain evidence="1">DH6</strain>
    </source>
</reference>
<sequence length="362" mass="39143">MVYRSIGIMSGSSLDGLDMVFTELEERAGKWAFEIRAAECTVYTAEWKSRLQNAPTLSAYDYMLLHAAYGRYIGESVNAFIEKHHLFHQVQIIGSHGHTVFHAPQHHITAQVGDGAAIAAATGINVVSDLRNMDVALGGQGAPIVPTGEKLLFGQYDYCLNIGGIANISSGHSGNYVAFDVCPANRVLNMLAEKTGKAFDENGTIAKSGHVNIALLHLLNEQEYYRLPFPKSLANSFGTDIIFPLIEAAAIPLEDAMRTYAEHIAIQVAAAAQRLPSNNGAQMLVTGGGAFNSFLITLIQQMLTPLNITVTVPAEDIVQYKEALIMALLGVLRWREEDTVLKTVTGATRNSIGGAVWIGQEA</sequence>
<dbReference type="Gene3D" id="3.30.420.40">
    <property type="match status" value="2"/>
</dbReference>
<organism evidence="1 2">
    <name type="scientific">Panacibacter microcysteis</name>
    <dbReference type="NCBI Taxonomy" id="2793269"/>
    <lineage>
        <taxon>Bacteria</taxon>
        <taxon>Pseudomonadati</taxon>
        <taxon>Bacteroidota</taxon>
        <taxon>Chitinophagia</taxon>
        <taxon>Chitinophagales</taxon>
        <taxon>Chitinophagaceae</taxon>
        <taxon>Panacibacter</taxon>
    </lineage>
</organism>
<gene>
    <name evidence="1" type="ORF">I5907_12340</name>
</gene>
<proteinExistence type="predicted"/>
<dbReference type="RefSeq" id="WP_196991127.1">
    <property type="nucleotide sequence ID" value="NZ_JADWYR010000002.1"/>
</dbReference>
<evidence type="ECO:0000313" key="1">
    <source>
        <dbReference type="EMBL" id="MBG9377025.1"/>
    </source>
</evidence>
<dbReference type="Proteomes" id="UP000628448">
    <property type="component" value="Unassembled WGS sequence"/>
</dbReference>
<dbReference type="AlphaFoldDB" id="A0A931E3N7"/>
<dbReference type="PANTHER" id="PTHR30605">
    <property type="entry name" value="ANHYDRO-N-ACETYLMURAMIC ACID KINASE"/>
    <property type="match status" value="1"/>
</dbReference>
<evidence type="ECO:0000313" key="2">
    <source>
        <dbReference type="Proteomes" id="UP000628448"/>
    </source>
</evidence>
<name>A0A931E3N7_9BACT</name>
<dbReference type="GO" id="GO:0009254">
    <property type="term" value="P:peptidoglycan turnover"/>
    <property type="evidence" value="ECO:0007669"/>
    <property type="project" value="InterPro"/>
</dbReference>
<comment type="caution">
    <text evidence="1">The sequence shown here is derived from an EMBL/GenBank/DDBJ whole genome shotgun (WGS) entry which is preliminary data.</text>
</comment>
<accession>A0A931E3N7</accession>
<dbReference type="InterPro" id="IPR043129">
    <property type="entry name" value="ATPase_NBD"/>
</dbReference>
<dbReference type="EC" id="2.7.1.170" evidence="1"/>
<dbReference type="GO" id="GO:0016301">
    <property type="term" value="F:kinase activity"/>
    <property type="evidence" value="ECO:0007669"/>
    <property type="project" value="UniProtKB-KW"/>
</dbReference>
<dbReference type="GO" id="GO:0016773">
    <property type="term" value="F:phosphotransferase activity, alcohol group as acceptor"/>
    <property type="evidence" value="ECO:0007669"/>
    <property type="project" value="InterPro"/>
</dbReference>
<keyword evidence="2" id="KW-1185">Reference proteome</keyword>
<dbReference type="Pfam" id="PF03702">
    <property type="entry name" value="AnmK"/>
    <property type="match status" value="1"/>
</dbReference>
<keyword evidence="1" id="KW-0808">Transferase</keyword>